<dbReference type="KEGG" id="thas:C6Y53_15470"/>
<dbReference type="HAMAP" id="MF_02220">
    <property type="entry name" value="XylB"/>
    <property type="match status" value="1"/>
</dbReference>
<dbReference type="PANTHER" id="PTHR43095">
    <property type="entry name" value="SUGAR KINASE"/>
    <property type="match status" value="1"/>
</dbReference>
<keyword evidence="5 8" id="KW-0418">Kinase</keyword>
<keyword evidence="4 8" id="KW-0547">Nucleotide-binding</keyword>
<evidence type="ECO:0000256" key="2">
    <source>
        <dbReference type="ARBA" id="ARBA00022629"/>
    </source>
</evidence>
<evidence type="ECO:0000256" key="8">
    <source>
        <dbReference type="HAMAP-Rule" id="MF_02220"/>
    </source>
</evidence>
<evidence type="ECO:0000256" key="1">
    <source>
        <dbReference type="ARBA" id="ARBA00009156"/>
    </source>
</evidence>
<keyword evidence="14" id="KW-1185">Reference proteome</keyword>
<dbReference type="InterPro" id="IPR006000">
    <property type="entry name" value="Xylulokinase"/>
</dbReference>
<keyword evidence="2 8" id="KW-0859">Xylose metabolism</keyword>
<protein>
    <recommendedName>
        <fullName evidence="8 10">Xylulose kinase</fullName>
        <shortName evidence="8 10">Xylulokinase</shortName>
        <ecNumber evidence="8 10">2.7.1.17</ecNumber>
    </recommendedName>
</protein>
<dbReference type="SUPFAM" id="SSF53067">
    <property type="entry name" value="Actin-like ATPase domain"/>
    <property type="match status" value="2"/>
</dbReference>
<name>A0A2S0MST8_9RHOB</name>
<gene>
    <name evidence="8 10 13" type="primary">xylB</name>
    <name evidence="13" type="ORF">C6Y53_15470</name>
</gene>
<evidence type="ECO:0000313" key="14">
    <source>
        <dbReference type="Proteomes" id="UP000237655"/>
    </source>
</evidence>
<keyword evidence="3 8" id="KW-0808">Transferase</keyword>
<reference evidence="14" key="1">
    <citation type="submission" date="2018-03" db="EMBL/GenBank/DDBJ databases">
        <title>Genomic analysis of the strain SH-1 isolated from shrimp intestine.</title>
        <authorList>
            <person name="Kim Y.-S."/>
            <person name="Kim S.-E."/>
            <person name="Kim K.-H."/>
        </authorList>
    </citation>
    <scope>NUCLEOTIDE SEQUENCE [LARGE SCALE GENOMIC DNA]</scope>
    <source>
        <strain evidence="14">SH-1</strain>
    </source>
</reference>
<dbReference type="RefSeq" id="WP_106473278.1">
    <property type="nucleotide sequence ID" value="NZ_CP027665.1"/>
</dbReference>
<feature type="site" description="Important for activity" evidence="8">
    <location>
        <position position="6"/>
    </location>
</feature>
<evidence type="ECO:0000256" key="6">
    <source>
        <dbReference type="ARBA" id="ARBA00022840"/>
    </source>
</evidence>
<dbReference type="Gene3D" id="3.30.420.40">
    <property type="match status" value="2"/>
</dbReference>
<evidence type="ECO:0000259" key="11">
    <source>
        <dbReference type="Pfam" id="PF00370"/>
    </source>
</evidence>
<dbReference type="AlphaFoldDB" id="A0A2S0MST8"/>
<dbReference type="InterPro" id="IPR018483">
    <property type="entry name" value="Carb_kinase_FGGY_CS"/>
</dbReference>
<dbReference type="PROSITE" id="PS00445">
    <property type="entry name" value="FGGY_KINASES_2"/>
    <property type="match status" value="1"/>
</dbReference>
<dbReference type="InterPro" id="IPR000577">
    <property type="entry name" value="Carb_kinase_FGGY"/>
</dbReference>
<dbReference type="EMBL" id="CP027665">
    <property type="protein sequence ID" value="AVO38968.1"/>
    <property type="molecule type" value="Genomic_DNA"/>
</dbReference>
<evidence type="ECO:0000256" key="10">
    <source>
        <dbReference type="RuleBase" id="RU364073"/>
    </source>
</evidence>
<keyword evidence="7 8" id="KW-0119">Carbohydrate metabolism</keyword>
<dbReference type="NCBIfam" id="TIGR01312">
    <property type="entry name" value="XylB"/>
    <property type="match status" value="1"/>
</dbReference>
<dbReference type="Pfam" id="PF02782">
    <property type="entry name" value="FGGY_C"/>
    <property type="match status" value="1"/>
</dbReference>
<feature type="binding site" evidence="8">
    <location>
        <begin position="79"/>
        <end position="80"/>
    </location>
    <ligand>
        <name>substrate</name>
    </ligand>
</feature>
<dbReference type="InterPro" id="IPR018485">
    <property type="entry name" value="FGGY_C"/>
</dbReference>
<accession>A0A2S0MST8</accession>
<dbReference type="InterPro" id="IPR043129">
    <property type="entry name" value="ATPase_NBD"/>
</dbReference>
<dbReference type="GO" id="GO:0004856">
    <property type="term" value="F:D-xylulokinase activity"/>
    <property type="evidence" value="ECO:0007669"/>
    <property type="project" value="UniProtKB-UniRule"/>
</dbReference>
<evidence type="ECO:0000256" key="9">
    <source>
        <dbReference type="RuleBase" id="RU003733"/>
    </source>
</evidence>
<evidence type="ECO:0000313" key="13">
    <source>
        <dbReference type="EMBL" id="AVO38968.1"/>
    </source>
</evidence>
<feature type="domain" description="Carbohydrate kinase FGGY N-terminal" evidence="11">
    <location>
        <begin position="1"/>
        <end position="242"/>
    </location>
</feature>
<dbReference type="GO" id="GO:0005998">
    <property type="term" value="P:xylulose catabolic process"/>
    <property type="evidence" value="ECO:0007669"/>
    <property type="project" value="UniProtKB-UniRule"/>
</dbReference>
<evidence type="ECO:0000256" key="3">
    <source>
        <dbReference type="ARBA" id="ARBA00022679"/>
    </source>
</evidence>
<evidence type="ECO:0000256" key="4">
    <source>
        <dbReference type="ARBA" id="ARBA00022741"/>
    </source>
</evidence>
<dbReference type="GO" id="GO:0042732">
    <property type="term" value="P:D-xylose metabolic process"/>
    <property type="evidence" value="ECO:0007669"/>
    <property type="project" value="UniProtKB-KW"/>
</dbReference>
<keyword evidence="6 8" id="KW-0067">ATP-binding</keyword>
<dbReference type="InterPro" id="IPR018484">
    <property type="entry name" value="FGGY_N"/>
</dbReference>
<dbReference type="GO" id="GO:0005524">
    <property type="term" value="F:ATP binding"/>
    <property type="evidence" value="ECO:0007669"/>
    <property type="project" value="UniProtKB-UniRule"/>
</dbReference>
<feature type="active site" description="Proton acceptor" evidence="8">
    <location>
        <position position="235"/>
    </location>
</feature>
<dbReference type="InterPro" id="IPR050406">
    <property type="entry name" value="FGGY_Carb_Kinase"/>
</dbReference>
<dbReference type="PIRSF" id="PIRSF000538">
    <property type="entry name" value="GlpK"/>
    <property type="match status" value="1"/>
</dbReference>
<comment type="similarity">
    <text evidence="1 8 9">Belongs to the FGGY kinase family.</text>
</comment>
<feature type="domain" description="Carbohydrate kinase FGGY C-terminal" evidence="12">
    <location>
        <begin position="252"/>
        <end position="433"/>
    </location>
</feature>
<comment type="function">
    <text evidence="8">Catalyzes the phosphorylation of D-xylulose to D-xylulose 5-phosphate.</text>
</comment>
<dbReference type="Proteomes" id="UP000237655">
    <property type="component" value="Chromosome"/>
</dbReference>
<dbReference type="CDD" id="cd07808">
    <property type="entry name" value="ASKHA_NBD_FGGY_EcXK-like"/>
    <property type="match status" value="1"/>
</dbReference>
<dbReference type="Pfam" id="PF00370">
    <property type="entry name" value="FGGY_N"/>
    <property type="match status" value="1"/>
</dbReference>
<dbReference type="PANTHER" id="PTHR43095:SF6">
    <property type="entry name" value="XYLULOSE KINASE"/>
    <property type="match status" value="1"/>
</dbReference>
<organism evidence="13 14">
    <name type="scientific">Pukyongiella litopenaei</name>
    <dbReference type="NCBI Taxonomy" id="2605946"/>
    <lineage>
        <taxon>Bacteria</taxon>
        <taxon>Pseudomonadati</taxon>
        <taxon>Pseudomonadota</taxon>
        <taxon>Alphaproteobacteria</taxon>
        <taxon>Rhodobacterales</taxon>
        <taxon>Paracoccaceae</taxon>
        <taxon>Pukyongiella</taxon>
    </lineage>
</organism>
<evidence type="ECO:0000256" key="5">
    <source>
        <dbReference type="ARBA" id="ARBA00022777"/>
    </source>
</evidence>
<proteinExistence type="inferred from homology"/>
<comment type="catalytic activity">
    <reaction evidence="8 10">
        <text>D-xylulose + ATP = D-xylulose 5-phosphate + ADP + H(+)</text>
        <dbReference type="Rhea" id="RHEA:10964"/>
        <dbReference type="ChEBI" id="CHEBI:15378"/>
        <dbReference type="ChEBI" id="CHEBI:17140"/>
        <dbReference type="ChEBI" id="CHEBI:30616"/>
        <dbReference type="ChEBI" id="CHEBI:57737"/>
        <dbReference type="ChEBI" id="CHEBI:456216"/>
        <dbReference type="EC" id="2.7.1.17"/>
    </reaction>
</comment>
<evidence type="ECO:0000259" key="12">
    <source>
        <dbReference type="Pfam" id="PF02782"/>
    </source>
</evidence>
<evidence type="ECO:0000256" key="7">
    <source>
        <dbReference type="ARBA" id="ARBA00023277"/>
    </source>
</evidence>
<dbReference type="EC" id="2.7.1.17" evidence="8 10"/>
<sequence length="485" mass="50413">MFIGLDLGTSGVRALLVDGGGAVVGDAATGLGASRPHPGWSEQDPADWIAAARAALRELAQTFPDHIAALRGIGLSGQMHGATLLDDRGAVLRPAILWNDTRSHEQAARLDAAPRVRALSGNIVFPGFTAPKLLWVAETEPDTFASISKVLLPKDYLSYWLTGRAVSDMSDSAGTAWLDTAARDWSDDLLAASGMRRDQMPALMEGTGVAGPLRGDLARDLGLPGDVQVVIGGGDNAAAACGVGALDEGDGFVSLGTSGVLLAARDGFAPKPDSAVHTFCHAVPERWYQMGVILSATDSLNWLAGITGQTPAELTAGLGELRAPGRLRFLPYLSGERTPHNDSAVRGAFTGLDIAHGRDDLTRAVLEGVCFALRDNLEALRSTGAGLQRVLAIGGGARSRYWCELLACALDLPVDLPEKGELGAALGAARLAICGVTGAAPADVMTRPPVAETLQPRPDLRDAFAEAHAGFAAAYPALKAMPGET</sequence>